<dbReference type="PANTHER" id="PTHR12755">
    <property type="entry name" value="CLEAVAGE/POLYADENYLATION FACTOR IA SUBUNIT CLP1P"/>
    <property type="match status" value="1"/>
</dbReference>
<evidence type="ECO:0000259" key="9">
    <source>
        <dbReference type="Pfam" id="PF16575"/>
    </source>
</evidence>
<evidence type="ECO:0000256" key="8">
    <source>
        <dbReference type="SAM" id="MobiDB-lite"/>
    </source>
</evidence>
<evidence type="ECO:0000256" key="1">
    <source>
        <dbReference type="ARBA" id="ARBA00011003"/>
    </source>
</evidence>
<dbReference type="RefSeq" id="XP_060123207.1">
    <property type="nucleotide sequence ID" value="XM_060267224.1"/>
</dbReference>
<feature type="compositionally biased region" description="Basic and acidic residues" evidence="8">
    <location>
        <begin position="45"/>
        <end position="83"/>
    </location>
</feature>
<dbReference type="PANTHER" id="PTHR12755:SF3">
    <property type="entry name" value="POLYNUCLEOTIDE 5'-HYDROXYL-KINASE NOL9"/>
    <property type="match status" value="1"/>
</dbReference>
<evidence type="ECO:0000256" key="3">
    <source>
        <dbReference type="ARBA" id="ARBA00019824"/>
    </source>
</evidence>
<dbReference type="EMBL" id="CP119963">
    <property type="protein sequence ID" value="WFD40310.1"/>
    <property type="molecule type" value="Genomic_DNA"/>
</dbReference>
<evidence type="ECO:0000256" key="7">
    <source>
        <dbReference type="ARBA" id="ARBA00022840"/>
    </source>
</evidence>
<dbReference type="GeneID" id="85226947"/>
<evidence type="ECO:0000256" key="2">
    <source>
        <dbReference type="ARBA" id="ARBA00018706"/>
    </source>
</evidence>
<keyword evidence="11" id="KW-1185">Reference proteome</keyword>
<keyword evidence="6" id="KW-0418">Kinase</keyword>
<feature type="domain" description="Clp1 P-loop" evidence="9">
    <location>
        <begin position="254"/>
        <end position="417"/>
    </location>
</feature>
<keyword evidence="5" id="KW-0547">Nucleotide-binding</keyword>
<dbReference type="Gene3D" id="3.40.50.300">
    <property type="entry name" value="P-loop containing nucleotide triphosphate hydrolases"/>
    <property type="match status" value="1"/>
</dbReference>
<dbReference type="GO" id="GO:0005634">
    <property type="term" value="C:nucleus"/>
    <property type="evidence" value="ECO:0007669"/>
    <property type="project" value="TreeGrafter"/>
</dbReference>
<evidence type="ECO:0000256" key="6">
    <source>
        <dbReference type="ARBA" id="ARBA00022777"/>
    </source>
</evidence>
<accession>A0AAF0F3V4</accession>
<organism evidence="10 11">
    <name type="scientific">Malassezia japonica</name>
    <dbReference type="NCBI Taxonomy" id="223818"/>
    <lineage>
        <taxon>Eukaryota</taxon>
        <taxon>Fungi</taxon>
        <taxon>Dikarya</taxon>
        <taxon>Basidiomycota</taxon>
        <taxon>Ustilaginomycotina</taxon>
        <taxon>Malasseziomycetes</taxon>
        <taxon>Malasseziales</taxon>
        <taxon>Malasseziaceae</taxon>
        <taxon>Malassezia</taxon>
    </lineage>
</organism>
<dbReference type="Proteomes" id="UP001217754">
    <property type="component" value="Chromosome 6"/>
</dbReference>
<dbReference type="AlphaFoldDB" id="A0AAF0F3V4"/>
<dbReference type="InterPro" id="IPR032319">
    <property type="entry name" value="CLP1_P"/>
</dbReference>
<sequence>MQKSALAVRRERAAAARAAVVPERVEEAAAAPATPEPRRKAKKKRTDEPKKGEAREAPRTPRETPRKDEARKDEAPRTPHDVPRTPSTPTHAETVQYVPPRLYAPDYKGSHKNCVRSDGTLLCGLRDEALLVRGQCTIHVEEGRVYAAGAVLTPDTPPLVAYVPSVHPALELIADAAVGTHAALPGFAAVVRLTPLSTGIEHVARVCPVAGPDPFAELWIVTDAAQDAVRTPDEWAPALDALTDADDCIALVRGAKNTGKSTFAHLALHHLLRTHRFVAFLDLDVGQPEFGPPGFVSLHIFDASAEAGVVGPAWALPRIAVRAHFYGDVSPREDPARYAAYVADLAEFFRTELHYYRDDRAVLGHMHSDAPARPKQERRMPLVVNTHGWNKGLGADLVHQAAERLQPTHVFELDSREAGALAAFGDTPCGRHAAQARRRRINAAEARTLATLSYLHATHLATPGGALLGRWDFFTPLVAQRPWVVDVAEGLPGGLEVHVDPSLALHALNGALVGLVARTPGEAPDGDVWHAALQRGAQPAVHALGLALVRGVDRDRGVLHLLTPLAPALLATRLEASCAALGVVHSALELPIWASLDAAAYADVLQQRDADPVPMLAGMARADVPYLAFPTELLASDAIGARPRKVRRNLMRRAQIPS</sequence>
<evidence type="ECO:0000256" key="5">
    <source>
        <dbReference type="ARBA" id="ARBA00022741"/>
    </source>
</evidence>
<feature type="region of interest" description="Disordered" evidence="8">
    <location>
        <begin position="1"/>
        <end position="99"/>
    </location>
</feature>
<reference evidence="10" key="1">
    <citation type="submission" date="2023-03" db="EMBL/GenBank/DDBJ databases">
        <title>Mating type loci evolution in Malassezia.</title>
        <authorList>
            <person name="Coelho M.A."/>
        </authorList>
    </citation>
    <scope>NUCLEOTIDE SEQUENCE</scope>
    <source>
        <strain evidence="10">CBS 9431</strain>
    </source>
</reference>
<evidence type="ECO:0000313" key="10">
    <source>
        <dbReference type="EMBL" id="WFD40310.1"/>
    </source>
</evidence>
<proteinExistence type="inferred from homology"/>
<name>A0AAF0F3V4_9BASI</name>
<evidence type="ECO:0000256" key="4">
    <source>
        <dbReference type="ARBA" id="ARBA00022679"/>
    </source>
</evidence>
<dbReference type="GO" id="GO:0005524">
    <property type="term" value="F:ATP binding"/>
    <property type="evidence" value="ECO:0007669"/>
    <property type="project" value="UniProtKB-KW"/>
</dbReference>
<dbReference type="GO" id="GO:0051731">
    <property type="term" value="F:polynucleotide 5'-hydroxyl-kinase activity"/>
    <property type="evidence" value="ECO:0007669"/>
    <property type="project" value="InterPro"/>
</dbReference>
<keyword evidence="4" id="KW-0808">Transferase</keyword>
<feature type="compositionally biased region" description="Low complexity" evidence="8">
    <location>
        <begin position="15"/>
        <end position="33"/>
    </location>
</feature>
<gene>
    <name evidence="10" type="primary">GRC3</name>
    <name evidence="10" type="ORF">MJAP1_003296</name>
</gene>
<dbReference type="GO" id="GO:0000448">
    <property type="term" value="P:cleavage in ITS2 between 5.8S rRNA and LSU-rRNA of tricistronic rRNA transcript (SSU-rRNA, 5.8S rRNA, LSU-rRNA)"/>
    <property type="evidence" value="ECO:0007669"/>
    <property type="project" value="TreeGrafter"/>
</dbReference>
<keyword evidence="7" id="KW-0067">ATP-binding</keyword>
<evidence type="ECO:0000313" key="11">
    <source>
        <dbReference type="Proteomes" id="UP001217754"/>
    </source>
</evidence>
<dbReference type="InterPro" id="IPR027417">
    <property type="entry name" value="P-loop_NTPase"/>
</dbReference>
<comment type="similarity">
    <text evidence="1">Belongs to the Clp1 family. NOL9/GRC3 subfamily.</text>
</comment>
<dbReference type="Pfam" id="PF16575">
    <property type="entry name" value="CLP1_P"/>
    <property type="match status" value="1"/>
</dbReference>
<protein>
    <recommendedName>
        <fullName evidence="3">Polynucleotide 5'-hydroxyl-kinase GRC3</fullName>
    </recommendedName>
    <alternativeName>
        <fullName evidence="2">Polynucleotide 5'-hydroxyl-kinase grc3</fullName>
    </alternativeName>
</protein>
<dbReference type="InterPro" id="IPR045116">
    <property type="entry name" value="Clp1/Grc3"/>
</dbReference>